<comment type="caution">
    <text evidence="1">The sequence shown here is derived from an EMBL/GenBank/DDBJ whole genome shotgun (WGS) entry which is preliminary data.</text>
</comment>
<organism evidence="1">
    <name type="scientific">marine sediment metagenome</name>
    <dbReference type="NCBI Taxonomy" id="412755"/>
    <lineage>
        <taxon>unclassified sequences</taxon>
        <taxon>metagenomes</taxon>
        <taxon>ecological metagenomes</taxon>
    </lineage>
</organism>
<proteinExistence type="predicted"/>
<dbReference type="EMBL" id="BART01024039">
    <property type="protein sequence ID" value="GAG99811.1"/>
    <property type="molecule type" value="Genomic_DNA"/>
</dbReference>
<reference evidence="1" key="1">
    <citation type="journal article" date="2014" name="Front. Microbiol.">
        <title>High frequency of phylogenetically diverse reductive dehalogenase-homologous genes in deep subseafloor sedimentary metagenomes.</title>
        <authorList>
            <person name="Kawai M."/>
            <person name="Futagami T."/>
            <person name="Toyoda A."/>
            <person name="Takaki Y."/>
            <person name="Nishi S."/>
            <person name="Hori S."/>
            <person name="Arai W."/>
            <person name="Tsubouchi T."/>
            <person name="Morono Y."/>
            <person name="Uchiyama I."/>
            <person name="Ito T."/>
            <person name="Fujiyama A."/>
            <person name="Inagaki F."/>
            <person name="Takami H."/>
        </authorList>
    </citation>
    <scope>NUCLEOTIDE SEQUENCE</scope>
    <source>
        <strain evidence="1">Expedition CK06-06</strain>
    </source>
</reference>
<name>X1DTR3_9ZZZZ</name>
<gene>
    <name evidence="1" type="ORF">S01H4_43546</name>
</gene>
<evidence type="ECO:0000313" key="1">
    <source>
        <dbReference type="EMBL" id="GAG99811.1"/>
    </source>
</evidence>
<sequence length="250" mass="28931">MNSRGKKKIVILSVILISFLLTPFLNNFNIYNNLNEDNQKNEELPIKYLKNQDLTFDDSYEDTGAPWKVSHWANRIDSNLPVNFGYGSSDTKFMDLGSGWEGYQLNATIKDLYDERNWVNGTFHAGDDDGNPAADDDDDYKLLNWTFNKQNIGGNVNPMSGNYFNNVTEDYLELRMDDSSTTNYWYDQNDKCWWESNFTLPRGRVIDGEISLAIYPETQYRPVGGTSVGDYGTHWSIQLILNEEELYRNR</sequence>
<protein>
    <submittedName>
        <fullName evidence="1">Uncharacterized protein</fullName>
    </submittedName>
</protein>
<accession>X1DTR3</accession>
<dbReference type="AlphaFoldDB" id="X1DTR3"/>